<dbReference type="RefSeq" id="WP_011128544.1">
    <property type="nucleotide sequence ID" value="NC_005070.1"/>
</dbReference>
<keyword evidence="1" id="KW-1133">Transmembrane helix</keyword>
<dbReference type="AlphaFoldDB" id="Q7U5M1"/>
<reference evidence="2 3" key="1">
    <citation type="journal article" date="2003" name="Nature">
        <title>The genome of a motile marine Synechococcus.</title>
        <authorList>
            <person name="Palenik B."/>
            <person name="Brahamsha B."/>
            <person name="Larimer F."/>
            <person name="Land M."/>
            <person name="Hauser L."/>
            <person name="Chain P."/>
            <person name="Lamerdin J."/>
            <person name="Regala W."/>
            <person name="Allen E.A."/>
            <person name="McCarren J."/>
            <person name="Paulsen I."/>
            <person name="Dufresne A."/>
            <person name="Partensky F."/>
            <person name="Webb E."/>
            <person name="Waterbury J."/>
        </authorList>
    </citation>
    <scope>NUCLEOTIDE SEQUENCE [LARGE SCALE GENOMIC DNA]</scope>
    <source>
        <strain evidence="2 3">WH8102</strain>
    </source>
</reference>
<gene>
    <name evidence="2" type="ordered locus">SYNW1682</name>
</gene>
<dbReference type="eggNOG" id="ENOG503232J">
    <property type="taxonomic scope" value="Bacteria"/>
</dbReference>
<name>Q7U5M1_PARMW</name>
<evidence type="ECO:0000256" key="1">
    <source>
        <dbReference type="SAM" id="Phobius"/>
    </source>
</evidence>
<dbReference type="EMBL" id="BX569693">
    <property type="protein sequence ID" value="CAE08197.1"/>
    <property type="molecule type" value="Genomic_DNA"/>
</dbReference>
<keyword evidence="3" id="KW-1185">Reference proteome</keyword>
<dbReference type="Proteomes" id="UP000001422">
    <property type="component" value="Chromosome"/>
</dbReference>
<proteinExistence type="predicted"/>
<protein>
    <submittedName>
        <fullName evidence="2">Uncharacterized protein</fullName>
    </submittedName>
</protein>
<sequence length="71" mass="7849">MPWWTSLLFLAISVMLWMSGRKNPDDVIGLLERLLAALLIVVVVLVSQNLLLESVALVAALRLPLASRSNH</sequence>
<dbReference type="HOGENOM" id="CLU_188503_0_0_3"/>
<accession>Q7U5M1</accession>
<keyword evidence="1" id="KW-0812">Transmembrane</keyword>
<keyword evidence="1" id="KW-0472">Membrane</keyword>
<dbReference type="KEGG" id="syw:SYNW1682"/>
<organism evidence="2 3">
    <name type="scientific">Parasynechococcus marenigrum (strain WH8102)</name>
    <dbReference type="NCBI Taxonomy" id="84588"/>
    <lineage>
        <taxon>Bacteria</taxon>
        <taxon>Bacillati</taxon>
        <taxon>Cyanobacteriota</taxon>
        <taxon>Cyanophyceae</taxon>
        <taxon>Synechococcales</taxon>
        <taxon>Prochlorococcaceae</taxon>
        <taxon>Parasynechococcus</taxon>
        <taxon>Parasynechococcus marenigrum</taxon>
    </lineage>
</organism>
<evidence type="ECO:0000313" key="3">
    <source>
        <dbReference type="Proteomes" id="UP000001422"/>
    </source>
</evidence>
<feature type="transmembrane region" description="Helical" evidence="1">
    <location>
        <begin position="34"/>
        <end position="61"/>
    </location>
</feature>
<evidence type="ECO:0000313" key="2">
    <source>
        <dbReference type="EMBL" id="CAE08197.1"/>
    </source>
</evidence>